<sequence>MGLGLGLGVSWTSSAEFAQFARSAEATGWDSIWLSEHLTGPTPAALPALAYAAAVTSNIRLGTSITVVPGRSPVELAKTLWTIAELCDGRLLPIFGLGTAEDAEHAAFNVGRRHRGPWFDAALPVIRALLRGDRVTASSPYFNISDTCVTDGGAAAISDLWMGGRSQTELRRVAKLSDGWLASFATPLQTRNSIAFIVNQAAEMGREFDKEHFGLLLPYGRLSRSAAIADLLDHAYPGIDPDELCPVGVDALRRVLDGHAKAGVTKFILVPDNRPTNWSLELKLLRDDVVSAAARSEIVRLAE</sequence>
<dbReference type="RefSeq" id="WP_253652834.1">
    <property type="nucleotide sequence ID" value="NZ_BAAAOE010000004.1"/>
</dbReference>
<dbReference type="PANTHER" id="PTHR43244:SF1">
    <property type="entry name" value="5,10-METHYLENETETRAHYDROMETHANOPTERIN REDUCTASE"/>
    <property type="match status" value="1"/>
</dbReference>
<keyword evidence="4" id="KW-1185">Reference proteome</keyword>
<dbReference type="PANTHER" id="PTHR43244">
    <property type="match status" value="1"/>
</dbReference>
<keyword evidence="1" id="KW-0560">Oxidoreductase</keyword>
<dbReference type="EMBL" id="JAMTCG010000001">
    <property type="protein sequence ID" value="MCP2159251.1"/>
    <property type="molecule type" value="Genomic_DNA"/>
</dbReference>
<evidence type="ECO:0000313" key="4">
    <source>
        <dbReference type="Proteomes" id="UP001205740"/>
    </source>
</evidence>
<feature type="domain" description="Luciferase-like" evidence="2">
    <location>
        <begin position="15"/>
        <end position="218"/>
    </location>
</feature>
<dbReference type="Proteomes" id="UP001205740">
    <property type="component" value="Unassembled WGS sequence"/>
</dbReference>
<dbReference type="InterPro" id="IPR036661">
    <property type="entry name" value="Luciferase-like_sf"/>
</dbReference>
<dbReference type="SUPFAM" id="SSF51679">
    <property type="entry name" value="Bacterial luciferase-like"/>
    <property type="match status" value="1"/>
</dbReference>
<gene>
    <name evidence="3" type="ORF">LX12_000415</name>
</gene>
<protein>
    <submittedName>
        <fullName evidence="3">F420-dependent oxidoreductase, MSMEG_3544 family</fullName>
    </submittedName>
</protein>
<dbReference type="InterPro" id="IPR011251">
    <property type="entry name" value="Luciferase-like_dom"/>
</dbReference>
<evidence type="ECO:0000259" key="2">
    <source>
        <dbReference type="Pfam" id="PF00296"/>
    </source>
</evidence>
<reference evidence="3 4" key="1">
    <citation type="submission" date="2022-06" db="EMBL/GenBank/DDBJ databases">
        <title>Genomic Encyclopedia of Archaeal and Bacterial Type Strains, Phase II (KMG-II): from individual species to whole genera.</title>
        <authorList>
            <person name="Goeker M."/>
        </authorList>
    </citation>
    <scope>NUCLEOTIDE SEQUENCE [LARGE SCALE GENOMIC DNA]</scope>
    <source>
        <strain evidence="3 4">DSM 45037</strain>
    </source>
</reference>
<evidence type="ECO:0000313" key="3">
    <source>
        <dbReference type="EMBL" id="MCP2159251.1"/>
    </source>
</evidence>
<organism evidence="3 4">
    <name type="scientific">Williamsia serinedens</name>
    <dbReference type="NCBI Taxonomy" id="391736"/>
    <lineage>
        <taxon>Bacteria</taxon>
        <taxon>Bacillati</taxon>
        <taxon>Actinomycetota</taxon>
        <taxon>Actinomycetes</taxon>
        <taxon>Mycobacteriales</taxon>
        <taxon>Nocardiaceae</taxon>
        <taxon>Williamsia</taxon>
    </lineage>
</organism>
<dbReference type="Pfam" id="PF00296">
    <property type="entry name" value="Bac_luciferase"/>
    <property type="match status" value="1"/>
</dbReference>
<proteinExistence type="predicted"/>
<accession>A0ABT1GWA9</accession>
<name>A0ABT1GWA9_9NOCA</name>
<comment type="caution">
    <text evidence="3">The sequence shown here is derived from an EMBL/GenBank/DDBJ whole genome shotgun (WGS) entry which is preliminary data.</text>
</comment>
<dbReference type="InterPro" id="IPR050564">
    <property type="entry name" value="F420-G6PD/mer"/>
</dbReference>
<dbReference type="Gene3D" id="3.20.20.30">
    <property type="entry name" value="Luciferase-like domain"/>
    <property type="match status" value="1"/>
</dbReference>
<evidence type="ECO:0000256" key="1">
    <source>
        <dbReference type="ARBA" id="ARBA00023002"/>
    </source>
</evidence>